<dbReference type="Pfam" id="PF00781">
    <property type="entry name" value="DAGK_cat"/>
    <property type="match status" value="1"/>
</dbReference>
<keyword evidence="12" id="KW-1208">Phospholipid metabolism</keyword>
<dbReference type="PROSITE" id="PS50146">
    <property type="entry name" value="DAGK"/>
    <property type="match status" value="1"/>
</dbReference>
<dbReference type="SUPFAM" id="SSF111331">
    <property type="entry name" value="NAD kinase/diacylglycerol kinase-like"/>
    <property type="match status" value="1"/>
</dbReference>
<evidence type="ECO:0000256" key="8">
    <source>
        <dbReference type="ARBA" id="ARBA00022840"/>
    </source>
</evidence>
<dbReference type="GO" id="GO:0004143">
    <property type="term" value="F:ATP-dependent diacylglycerol kinase activity"/>
    <property type="evidence" value="ECO:0007669"/>
    <property type="project" value="TreeGrafter"/>
</dbReference>
<evidence type="ECO:0000313" key="15">
    <source>
        <dbReference type="Proteomes" id="UP000010988"/>
    </source>
</evidence>
<keyword evidence="3" id="KW-0444">Lipid biosynthesis</keyword>
<evidence type="ECO:0000256" key="3">
    <source>
        <dbReference type="ARBA" id="ARBA00022516"/>
    </source>
</evidence>
<accession>L7KPC9</accession>
<protein>
    <recommendedName>
        <fullName evidence="13">DAGKc domain-containing protein</fullName>
    </recommendedName>
</protein>
<dbReference type="Gene3D" id="2.60.200.40">
    <property type="match status" value="1"/>
</dbReference>
<dbReference type="InterPro" id="IPR017438">
    <property type="entry name" value="ATP-NAD_kinase_N"/>
</dbReference>
<evidence type="ECO:0000256" key="2">
    <source>
        <dbReference type="ARBA" id="ARBA00005983"/>
    </source>
</evidence>
<comment type="cofactor">
    <cofactor evidence="1">
        <name>Mg(2+)</name>
        <dbReference type="ChEBI" id="CHEBI:18420"/>
    </cofactor>
</comment>
<comment type="similarity">
    <text evidence="2">Belongs to the diacylglycerol/lipid kinase family.</text>
</comment>
<evidence type="ECO:0000256" key="10">
    <source>
        <dbReference type="ARBA" id="ARBA00023098"/>
    </source>
</evidence>
<dbReference type="AlphaFoldDB" id="L7KPC9"/>
<feature type="domain" description="DAGKc" evidence="13">
    <location>
        <begin position="9"/>
        <end position="141"/>
    </location>
</feature>
<gene>
    <name evidence="14" type="ORF">GOACH_29_00070</name>
</gene>
<dbReference type="STRING" id="1220583.GOACH_29_00070"/>
<dbReference type="GO" id="GO:0046872">
    <property type="term" value="F:metal ion binding"/>
    <property type="evidence" value="ECO:0007669"/>
    <property type="project" value="UniProtKB-KW"/>
</dbReference>
<sequence length="310" mass="32790">MSARRESTSTVGHLAIVANPTSGHGSAQRVLEAATAVLRGHGVSHEVLIGDSRQQSAQLAESAAERKADALVVVGGDGTVQTVLRAVSSRRLPLGIIPAGSGNDAARMLDIPVDDVARAVGLILDGHTRRIDLGRASFSDGTEELFCTIAATGFDAAVAERAGEISWPSGRALFALAALRQLPKLNRHHYQVRVDDVEVETDAAFTAIANSPTYGAGMRIAPHAKVDDGLFDIVMGAHPRRLPRLALLRGLAQLLYGSVEKNPLFTDMRGREVELYCDPQADVSLDGEIVGSLPGVFDVVAEAIDVFAPH</sequence>
<dbReference type="RefSeq" id="WP_005178992.1">
    <property type="nucleotide sequence ID" value="NZ_BANR01000029.1"/>
</dbReference>
<name>L7KPC9_9ACTN</name>
<keyword evidence="9" id="KW-0460">Magnesium</keyword>
<evidence type="ECO:0000256" key="4">
    <source>
        <dbReference type="ARBA" id="ARBA00022679"/>
    </source>
</evidence>
<dbReference type="GO" id="GO:0005524">
    <property type="term" value="F:ATP binding"/>
    <property type="evidence" value="ECO:0007669"/>
    <property type="project" value="UniProtKB-KW"/>
</dbReference>
<dbReference type="Gene3D" id="3.40.50.10330">
    <property type="entry name" value="Probable inorganic polyphosphate/atp-NAD kinase, domain 1"/>
    <property type="match status" value="1"/>
</dbReference>
<dbReference type="NCBIfam" id="TIGR00147">
    <property type="entry name" value="YegS/Rv2252/BmrU family lipid kinase"/>
    <property type="match status" value="1"/>
</dbReference>
<dbReference type="GO" id="GO:0005886">
    <property type="term" value="C:plasma membrane"/>
    <property type="evidence" value="ECO:0007669"/>
    <property type="project" value="TreeGrafter"/>
</dbReference>
<dbReference type="EMBL" id="BANR01000029">
    <property type="protein sequence ID" value="GAC50720.1"/>
    <property type="molecule type" value="Genomic_DNA"/>
</dbReference>
<organism evidence="14 15">
    <name type="scientific">Gordonia aichiensis NBRC 108223</name>
    <dbReference type="NCBI Taxonomy" id="1220583"/>
    <lineage>
        <taxon>Bacteria</taxon>
        <taxon>Bacillati</taxon>
        <taxon>Actinomycetota</taxon>
        <taxon>Actinomycetes</taxon>
        <taxon>Mycobacteriales</taxon>
        <taxon>Gordoniaceae</taxon>
        <taxon>Gordonia</taxon>
    </lineage>
</organism>
<keyword evidence="8" id="KW-0067">ATP-binding</keyword>
<dbReference type="InterPro" id="IPR016064">
    <property type="entry name" value="NAD/diacylglycerol_kinase_sf"/>
</dbReference>
<keyword evidence="7" id="KW-0418">Kinase</keyword>
<dbReference type="InterPro" id="IPR050187">
    <property type="entry name" value="Lipid_Phosphate_FormReg"/>
</dbReference>
<proteinExistence type="inferred from homology"/>
<dbReference type="Proteomes" id="UP000010988">
    <property type="component" value="Unassembled WGS sequence"/>
</dbReference>
<evidence type="ECO:0000256" key="7">
    <source>
        <dbReference type="ARBA" id="ARBA00022777"/>
    </source>
</evidence>
<evidence type="ECO:0000256" key="12">
    <source>
        <dbReference type="ARBA" id="ARBA00023264"/>
    </source>
</evidence>
<keyword evidence="4" id="KW-0808">Transferase</keyword>
<keyword evidence="6" id="KW-0547">Nucleotide-binding</keyword>
<dbReference type="PANTHER" id="PTHR12358:SF106">
    <property type="entry name" value="LIPID KINASE YEGS"/>
    <property type="match status" value="1"/>
</dbReference>
<dbReference type="SMART" id="SM00046">
    <property type="entry name" value="DAGKc"/>
    <property type="match status" value="1"/>
</dbReference>
<evidence type="ECO:0000256" key="11">
    <source>
        <dbReference type="ARBA" id="ARBA00023209"/>
    </source>
</evidence>
<evidence type="ECO:0000256" key="6">
    <source>
        <dbReference type="ARBA" id="ARBA00022741"/>
    </source>
</evidence>
<dbReference type="GO" id="GO:0008654">
    <property type="term" value="P:phospholipid biosynthetic process"/>
    <property type="evidence" value="ECO:0007669"/>
    <property type="project" value="UniProtKB-KW"/>
</dbReference>
<dbReference type="Pfam" id="PF19279">
    <property type="entry name" value="YegS_C"/>
    <property type="match status" value="1"/>
</dbReference>
<keyword evidence="11" id="KW-0594">Phospholipid biosynthesis</keyword>
<dbReference type="InterPro" id="IPR001206">
    <property type="entry name" value="Diacylglycerol_kinase_cat_dom"/>
</dbReference>
<evidence type="ECO:0000256" key="1">
    <source>
        <dbReference type="ARBA" id="ARBA00001946"/>
    </source>
</evidence>
<evidence type="ECO:0000256" key="5">
    <source>
        <dbReference type="ARBA" id="ARBA00022723"/>
    </source>
</evidence>
<evidence type="ECO:0000256" key="9">
    <source>
        <dbReference type="ARBA" id="ARBA00022842"/>
    </source>
</evidence>
<dbReference type="InterPro" id="IPR045540">
    <property type="entry name" value="YegS/DAGK_C"/>
</dbReference>
<dbReference type="PANTHER" id="PTHR12358">
    <property type="entry name" value="SPHINGOSINE KINASE"/>
    <property type="match status" value="1"/>
</dbReference>
<evidence type="ECO:0000313" key="14">
    <source>
        <dbReference type="EMBL" id="GAC50720.1"/>
    </source>
</evidence>
<keyword evidence="15" id="KW-1185">Reference proteome</keyword>
<keyword evidence="10" id="KW-0443">Lipid metabolism</keyword>
<keyword evidence="5" id="KW-0479">Metal-binding</keyword>
<reference evidence="14 15" key="1">
    <citation type="submission" date="2012-12" db="EMBL/GenBank/DDBJ databases">
        <title>Whole genome shotgun sequence of Gordonia aichiensis NBRC 108223.</title>
        <authorList>
            <person name="Isaki-Nakamura S."/>
            <person name="Hosoyama A."/>
            <person name="Tsuchikane K."/>
            <person name="Ando Y."/>
            <person name="Baba S."/>
            <person name="Ohji S."/>
            <person name="Hamada M."/>
            <person name="Tamura T."/>
            <person name="Yamazoe A."/>
            <person name="Yamazaki S."/>
            <person name="Fujita N."/>
        </authorList>
    </citation>
    <scope>NUCLEOTIDE SEQUENCE [LARGE SCALE GENOMIC DNA]</scope>
    <source>
        <strain evidence="14 15">NBRC 108223</strain>
    </source>
</reference>
<comment type="caution">
    <text evidence="14">The sequence shown here is derived from an EMBL/GenBank/DDBJ whole genome shotgun (WGS) entry which is preliminary data.</text>
</comment>
<dbReference type="OrthoDB" id="142078at2"/>
<dbReference type="eggNOG" id="COG1597">
    <property type="taxonomic scope" value="Bacteria"/>
</dbReference>
<dbReference type="InterPro" id="IPR005218">
    <property type="entry name" value="Diacylglycerol/lipid_kinase"/>
</dbReference>
<evidence type="ECO:0000259" key="13">
    <source>
        <dbReference type="PROSITE" id="PS50146"/>
    </source>
</evidence>